<dbReference type="HOGENOM" id="CLU_3150056_0_0_9"/>
<organism evidence="1 2">
    <name type="scientific">Blautia obeum ATCC 29174</name>
    <dbReference type="NCBI Taxonomy" id="411459"/>
    <lineage>
        <taxon>Bacteria</taxon>
        <taxon>Bacillati</taxon>
        <taxon>Bacillota</taxon>
        <taxon>Clostridia</taxon>
        <taxon>Lachnospirales</taxon>
        <taxon>Lachnospiraceae</taxon>
        <taxon>Blautia</taxon>
    </lineage>
</organism>
<reference evidence="1 2" key="2">
    <citation type="submission" date="2007-04" db="EMBL/GenBank/DDBJ databases">
        <title>Draft genome sequence of Ruminococcus obeum (ATCC 29174).</title>
        <authorList>
            <person name="Sudarsanam P."/>
            <person name="Ley R."/>
            <person name="Guruge J."/>
            <person name="Turnbaugh P.J."/>
            <person name="Mahowald M."/>
            <person name="Liep D."/>
            <person name="Gordon J."/>
        </authorList>
    </citation>
    <scope>NUCLEOTIDE SEQUENCE [LARGE SCALE GENOMIC DNA]</scope>
    <source>
        <strain evidence="1 2">ATCC 29174</strain>
    </source>
</reference>
<gene>
    <name evidence="1" type="ORF">RUMOBE_00974</name>
</gene>
<name>A5ZPQ7_9FIRM</name>
<dbReference type="EMBL" id="AAVO02000002">
    <property type="protein sequence ID" value="EDM88853.1"/>
    <property type="molecule type" value="Genomic_DNA"/>
</dbReference>
<dbReference type="Proteomes" id="UP000006002">
    <property type="component" value="Unassembled WGS sequence"/>
</dbReference>
<evidence type="ECO:0000313" key="1">
    <source>
        <dbReference type="EMBL" id="EDM88853.1"/>
    </source>
</evidence>
<proteinExistence type="predicted"/>
<protein>
    <submittedName>
        <fullName evidence="1">Uncharacterized protein</fullName>
    </submittedName>
</protein>
<accession>A5ZPQ7</accession>
<sequence length="48" mass="5322">MGAFVAVLSDFALENGKRIRIPRDSRVRTITVIGMETGPAFTVMIPRM</sequence>
<reference evidence="1 2" key="1">
    <citation type="submission" date="2007-03" db="EMBL/GenBank/DDBJ databases">
        <authorList>
            <person name="Fulton L."/>
            <person name="Clifton S."/>
            <person name="Fulton B."/>
            <person name="Xu J."/>
            <person name="Minx P."/>
            <person name="Pepin K.H."/>
            <person name="Johnson M."/>
            <person name="Thiruvilangam P."/>
            <person name="Bhonagiri V."/>
            <person name="Nash W.E."/>
            <person name="Mardis E.R."/>
            <person name="Wilson R.K."/>
        </authorList>
    </citation>
    <scope>NUCLEOTIDE SEQUENCE [LARGE SCALE GENOMIC DNA]</scope>
    <source>
        <strain evidence="1 2">ATCC 29174</strain>
    </source>
</reference>
<evidence type="ECO:0000313" key="2">
    <source>
        <dbReference type="Proteomes" id="UP000006002"/>
    </source>
</evidence>
<comment type="caution">
    <text evidence="1">The sequence shown here is derived from an EMBL/GenBank/DDBJ whole genome shotgun (WGS) entry which is preliminary data.</text>
</comment>
<dbReference type="AlphaFoldDB" id="A5ZPQ7"/>